<dbReference type="Proteomes" id="UP001281003">
    <property type="component" value="Unassembled WGS sequence"/>
</dbReference>
<protein>
    <recommendedName>
        <fullName evidence="2">DUF7136 domain-containing protein</fullName>
    </recommendedName>
</protein>
<dbReference type="InterPro" id="IPR055560">
    <property type="entry name" value="DUF7136"/>
</dbReference>
<feature type="chain" id="PRO_5041900315" description="DUF7136 domain-containing protein" evidence="1">
    <location>
        <begin position="25"/>
        <end position="271"/>
    </location>
</feature>
<evidence type="ECO:0000313" key="3">
    <source>
        <dbReference type="EMBL" id="KAK3398713.1"/>
    </source>
</evidence>
<evidence type="ECO:0000313" key="4">
    <source>
        <dbReference type="Proteomes" id="UP001281003"/>
    </source>
</evidence>
<keyword evidence="4" id="KW-1185">Reference proteome</keyword>
<organism evidence="3 4">
    <name type="scientific">Sordaria brevicollis</name>
    <dbReference type="NCBI Taxonomy" id="83679"/>
    <lineage>
        <taxon>Eukaryota</taxon>
        <taxon>Fungi</taxon>
        <taxon>Dikarya</taxon>
        <taxon>Ascomycota</taxon>
        <taxon>Pezizomycotina</taxon>
        <taxon>Sordariomycetes</taxon>
        <taxon>Sordariomycetidae</taxon>
        <taxon>Sordariales</taxon>
        <taxon>Sordariaceae</taxon>
        <taxon>Sordaria</taxon>
    </lineage>
</organism>
<comment type="caution">
    <text evidence="3">The sequence shown here is derived from an EMBL/GenBank/DDBJ whole genome shotgun (WGS) entry which is preliminary data.</text>
</comment>
<dbReference type="AlphaFoldDB" id="A0AAE0PEY0"/>
<keyword evidence="1" id="KW-0732">Signal</keyword>
<dbReference type="Pfam" id="PF23584">
    <property type="entry name" value="DUF7136"/>
    <property type="match status" value="1"/>
</dbReference>
<gene>
    <name evidence="3" type="ORF">B0T20DRAFT_411848</name>
</gene>
<sequence length="271" mass="29465">MHFQPRATWSLLVSLISFGTVVRAADSGRLQADLLFPRNETYAPAEWMPIVFAIQNTKLAKYLVPMIHYEGWRTGHYSDGPGFAHSHTNMERANLSSEDPYFVHNFHSELAEGVWRIDWELWHSSCNENWTDFTSVGDPVNRNRTLHSVFFTIKEGGQAVDLVAATADGKTCSEENAAAVDVTGKTQGVPARLDMPDNTCAVVESPRSKPTPCQVKVDSAVAASMTASLRARLCNGLNPPDDCPEDNAAQKLAVAGVACLAAGVGMLGFLA</sequence>
<proteinExistence type="predicted"/>
<feature type="domain" description="DUF7136" evidence="2">
    <location>
        <begin position="27"/>
        <end position="243"/>
    </location>
</feature>
<name>A0AAE0PEY0_SORBR</name>
<reference evidence="3" key="1">
    <citation type="journal article" date="2023" name="Mol. Phylogenet. Evol.">
        <title>Genome-scale phylogeny and comparative genomics of the fungal order Sordariales.</title>
        <authorList>
            <person name="Hensen N."/>
            <person name="Bonometti L."/>
            <person name="Westerberg I."/>
            <person name="Brannstrom I.O."/>
            <person name="Guillou S."/>
            <person name="Cros-Aarteil S."/>
            <person name="Calhoun S."/>
            <person name="Haridas S."/>
            <person name="Kuo A."/>
            <person name="Mondo S."/>
            <person name="Pangilinan J."/>
            <person name="Riley R."/>
            <person name="LaButti K."/>
            <person name="Andreopoulos B."/>
            <person name="Lipzen A."/>
            <person name="Chen C."/>
            <person name="Yan M."/>
            <person name="Daum C."/>
            <person name="Ng V."/>
            <person name="Clum A."/>
            <person name="Steindorff A."/>
            <person name="Ohm R.A."/>
            <person name="Martin F."/>
            <person name="Silar P."/>
            <person name="Natvig D.O."/>
            <person name="Lalanne C."/>
            <person name="Gautier V."/>
            <person name="Ament-Velasquez S.L."/>
            <person name="Kruys A."/>
            <person name="Hutchinson M.I."/>
            <person name="Powell A.J."/>
            <person name="Barry K."/>
            <person name="Miller A.N."/>
            <person name="Grigoriev I.V."/>
            <person name="Debuchy R."/>
            <person name="Gladieux P."/>
            <person name="Hiltunen Thoren M."/>
            <person name="Johannesson H."/>
        </authorList>
    </citation>
    <scope>NUCLEOTIDE SEQUENCE</scope>
    <source>
        <strain evidence="3">FGSC 1904</strain>
    </source>
</reference>
<dbReference type="EMBL" id="JAUTDP010000006">
    <property type="protein sequence ID" value="KAK3398713.1"/>
    <property type="molecule type" value="Genomic_DNA"/>
</dbReference>
<feature type="signal peptide" evidence="1">
    <location>
        <begin position="1"/>
        <end position="24"/>
    </location>
</feature>
<evidence type="ECO:0000256" key="1">
    <source>
        <dbReference type="SAM" id="SignalP"/>
    </source>
</evidence>
<reference evidence="3" key="2">
    <citation type="submission" date="2023-07" db="EMBL/GenBank/DDBJ databases">
        <authorList>
            <consortium name="Lawrence Berkeley National Laboratory"/>
            <person name="Haridas S."/>
            <person name="Hensen N."/>
            <person name="Bonometti L."/>
            <person name="Westerberg I."/>
            <person name="Brannstrom I.O."/>
            <person name="Guillou S."/>
            <person name="Cros-Aarteil S."/>
            <person name="Calhoun S."/>
            <person name="Kuo A."/>
            <person name="Mondo S."/>
            <person name="Pangilinan J."/>
            <person name="Riley R."/>
            <person name="LaButti K."/>
            <person name="Andreopoulos B."/>
            <person name="Lipzen A."/>
            <person name="Chen C."/>
            <person name="Yanf M."/>
            <person name="Daum C."/>
            <person name="Ng V."/>
            <person name="Clum A."/>
            <person name="Steindorff A."/>
            <person name="Ohm R."/>
            <person name="Martin F."/>
            <person name="Silar P."/>
            <person name="Natvig D."/>
            <person name="Lalanne C."/>
            <person name="Gautier V."/>
            <person name="Ament-velasquez S.L."/>
            <person name="Kruys A."/>
            <person name="Hutchinson M.I."/>
            <person name="Powell A.J."/>
            <person name="Barry K."/>
            <person name="Miller A.N."/>
            <person name="Grigoriev I.V."/>
            <person name="Debuchy R."/>
            <person name="Gladieux P."/>
            <person name="Thoren M.H."/>
            <person name="Johannesson H."/>
        </authorList>
    </citation>
    <scope>NUCLEOTIDE SEQUENCE</scope>
    <source>
        <strain evidence="3">FGSC 1904</strain>
    </source>
</reference>
<evidence type="ECO:0000259" key="2">
    <source>
        <dbReference type="Pfam" id="PF23584"/>
    </source>
</evidence>
<accession>A0AAE0PEY0</accession>